<dbReference type="OrthoDB" id="648213at2"/>
<evidence type="ECO:0000313" key="2">
    <source>
        <dbReference type="Proteomes" id="UP000184533"/>
    </source>
</evidence>
<proteinExistence type="predicted"/>
<gene>
    <name evidence="1" type="ORF">SAMN02745223_03054</name>
</gene>
<sequence>MAEGYHGLLVPSFATGATSEDLNLVLWTWGNAAPVRVTLIDDESRLSR</sequence>
<evidence type="ECO:0000313" key="1">
    <source>
        <dbReference type="EMBL" id="SHF58103.1"/>
    </source>
</evidence>
<dbReference type="Proteomes" id="UP000184533">
    <property type="component" value="Unassembled WGS sequence"/>
</dbReference>
<evidence type="ECO:0008006" key="3">
    <source>
        <dbReference type="Google" id="ProtNLM"/>
    </source>
</evidence>
<accession>A0A1M5CTM6</accession>
<protein>
    <recommendedName>
        <fullName evidence="3">RES domain-containing protein</fullName>
    </recommendedName>
</protein>
<reference evidence="1 2" key="1">
    <citation type="submission" date="2016-11" db="EMBL/GenBank/DDBJ databases">
        <authorList>
            <person name="Jaros S."/>
            <person name="Januszkiewicz K."/>
            <person name="Wedrychowicz H."/>
        </authorList>
    </citation>
    <scope>NUCLEOTIDE SEQUENCE [LARGE SCALE GENOMIC DNA]</scope>
    <source>
        <strain evidence="1 2">DSM 17137</strain>
    </source>
</reference>
<name>A0A1M5CTM6_9HYPH</name>
<dbReference type="EMBL" id="FQVC01000009">
    <property type="protein sequence ID" value="SHF58103.1"/>
    <property type="molecule type" value="Genomic_DNA"/>
</dbReference>
<dbReference type="RefSeq" id="WP_082093810.1">
    <property type="nucleotide sequence ID" value="NZ_FQVC01000009.1"/>
</dbReference>
<organism evidence="1 2">
    <name type="scientific">Devosia limi DSM 17137</name>
    <dbReference type="NCBI Taxonomy" id="1121477"/>
    <lineage>
        <taxon>Bacteria</taxon>
        <taxon>Pseudomonadati</taxon>
        <taxon>Pseudomonadota</taxon>
        <taxon>Alphaproteobacteria</taxon>
        <taxon>Hyphomicrobiales</taxon>
        <taxon>Devosiaceae</taxon>
        <taxon>Devosia</taxon>
    </lineage>
</organism>
<dbReference type="AlphaFoldDB" id="A0A1M5CTM6"/>